<accession>I4LUM7</accession>
<dbReference type="AlphaFoldDB" id="I4LUM7"/>
<keyword evidence="1 4" id="KW-0418">Kinase</keyword>
<evidence type="ECO:0000259" key="3">
    <source>
        <dbReference type="Pfam" id="PF00288"/>
    </source>
</evidence>
<feature type="compositionally biased region" description="Polar residues" evidence="2">
    <location>
        <begin position="261"/>
        <end position="270"/>
    </location>
</feature>
<dbReference type="EMBL" id="ADEQ01000006">
    <property type="protein sequence ID" value="EIK80667.1"/>
    <property type="molecule type" value="Genomic_DNA"/>
</dbReference>
<sequence length="270" mass="30070">MTNEQALAPGKLYIAGEYAVVDGCAAIVAAVNRYVKVTVDDDNLLIRDSHGKTYNSCDFNKNEAEKSNLKKLDFPTFYGKITSESKNYKSLYWKRGIFGKEFILDVKDAEDINLSAKDSTDACDLPAQKSPATSDEQNQDSQIKKLKKIYSYVFSAMQVVDNFARETKEVKNVLLDEGKPAINLYNLRIESDLDDKKTGKKYGLGSSAAVTVAAVRALCKWYGLTLTTPELCKLAIIASSLVKKVGKRRRRGSKHIRRMGNVQSVQSRMA</sequence>
<evidence type="ECO:0000313" key="5">
    <source>
        <dbReference type="Proteomes" id="UP000005936"/>
    </source>
</evidence>
<evidence type="ECO:0000256" key="2">
    <source>
        <dbReference type="SAM" id="MobiDB-lite"/>
    </source>
</evidence>
<dbReference type="InterPro" id="IPR020568">
    <property type="entry name" value="Ribosomal_Su5_D2-typ_SF"/>
</dbReference>
<dbReference type="InterPro" id="IPR006204">
    <property type="entry name" value="GHMP_kinase_N_dom"/>
</dbReference>
<reference evidence="4 5" key="1">
    <citation type="journal article" date="2012" name="J. Bacteriol.">
        <title>Comparative Genomic Analyses of 17 Clinical Isolates of Gardnerella vaginalis Provide Evidence of Multiple Genetically Isolated Clades Consistent with Subspeciation into Genovars.</title>
        <authorList>
            <person name="Ahmed A."/>
            <person name="Earl J."/>
            <person name="Retchless A."/>
            <person name="Hillier S."/>
            <person name="Rabe L."/>
            <person name="Cherpes T."/>
            <person name="Powell E."/>
            <person name="Janto B."/>
            <person name="Eutsey R."/>
            <person name="Hiller N.L."/>
            <person name="Boissy R."/>
            <person name="Dahlgreen M."/>
            <person name="Hall B."/>
            <person name="Costerton J."/>
            <person name="Post J.C."/>
            <person name="Hu F."/>
            <person name="Ehrlich G."/>
        </authorList>
    </citation>
    <scope>NUCLEOTIDE SEQUENCE [LARGE SCALE GENOMIC DNA]</scope>
    <source>
        <strain evidence="4 5">55152</strain>
    </source>
</reference>
<comment type="caution">
    <text evidence="4">The sequence shown here is derived from an EMBL/GenBank/DDBJ whole genome shotgun (WGS) entry which is preliminary data.</text>
</comment>
<dbReference type="Gene3D" id="3.30.230.10">
    <property type="match status" value="2"/>
</dbReference>
<organism evidence="4 5">
    <name type="scientific">Gardnerella vaginalis 55152</name>
    <dbReference type="NCBI Taxonomy" id="698955"/>
    <lineage>
        <taxon>Bacteria</taxon>
        <taxon>Bacillati</taxon>
        <taxon>Actinomycetota</taxon>
        <taxon>Actinomycetes</taxon>
        <taxon>Bifidobacteriales</taxon>
        <taxon>Bifidobacteriaceae</taxon>
        <taxon>Gardnerella</taxon>
    </lineage>
</organism>
<protein>
    <submittedName>
        <fullName evidence="4">Phosphomevalonate kinase</fullName>
    </submittedName>
</protein>
<dbReference type="GO" id="GO:0005524">
    <property type="term" value="F:ATP binding"/>
    <property type="evidence" value="ECO:0007669"/>
    <property type="project" value="InterPro"/>
</dbReference>
<gene>
    <name evidence="4" type="ORF">CGSMWGv55152_02446</name>
</gene>
<dbReference type="Pfam" id="PF00288">
    <property type="entry name" value="GHMP_kinases_N"/>
    <property type="match status" value="1"/>
</dbReference>
<name>I4LUM7_GARVA</name>
<proteinExistence type="predicted"/>
<dbReference type="PATRIC" id="fig|698955.3.peg.484"/>
<keyword evidence="1 4" id="KW-0808">Transferase</keyword>
<evidence type="ECO:0000256" key="1">
    <source>
        <dbReference type="ARBA" id="ARBA00022777"/>
    </source>
</evidence>
<feature type="region of interest" description="Disordered" evidence="2">
    <location>
        <begin position="250"/>
        <end position="270"/>
    </location>
</feature>
<dbReference type="InterPro" id="IPR014721">
    <property type="entry name" value="Ribsml_uS5_D2-typ_fold_subgr"/>
</dbReference>
<dbReference type="SUPFAM" id="SSF54211">
    <property type="entry name" value="Ribosomal protein S5 domain 2-like"/>
    <property type="match status" value="1"/>
</dbReference>
<dbReference type="Proteomes" id="UP000005936">
    <property type="component" value="Unassembled WGS sequence"/>
</dbReference>
<evidence type="ECO:0000313" key="4">
    <source>
        <dbReference type="EMBL" id="EIK80667.1"/>
    </source>
</evidence>
<dbReference type="GO" id="GO:0016301">
    <property type="term" value="F:kinase activity"/>
    <property type="evidence" value="ECO:0007669"/>
    <property type="project" value="UniProtKB-KW"/>
</dbReference>
<feature type="domain" description="GHMP kinase N-terminal" evidence="3">
    <location>
        <begin position="179"/>
        <end position="240"/>
    </location>
</feature>